<dbReference type="GO" id="GO:0005634">
    <property type="term" value="C:nucleus"/>
    <property type="evidence" value="ECO:0007669"/>
    <property type="project" value="UniProtKB-SubCell"/>
</dbReference>
<dbReference type="EMBL" id="JXXN02000778">
    <property type="protein sequence ID" value="THD26335.1"/>
    <property type="molecule type" value="Genomic_DNA"/>
</dbReference>
<reference evidence="9" key="1">
    <citation type="submission" date="2019-03" db="EMBL/GenBank/DDBJ databases">
        <title>Improved annotation for the trematode Fasciola hepatica.</title>
        <authorList>
            <person name="Choi Y.-J."/>
            <person name="Martin J."/>
            <person name="Mitreva M."/>
        </authorList>
    </citation>
    <scope>NUCLEOTIDE SEQUENCE [LARGE SCALE GENOMIC DNA]</scope>
</reference>
<evidence type="ECO:0000256" key="5">
    <source>
        <dbReference type="ARBA" id="ARBA00023242"/>
    </source>
</evidence>
<keyword evidence="3 6" id="KW-0238">DNA-binding</keyword>
<dbReference type="GO" id="GO:0000981">
    <property type="term" value="F:DNA-binding transcription factor activity, RNA polymerase II-specific"/>
    <property type="evidence" value="ECO:0007669"/>
    <property type="project" value="InterPro"/>
</dbReference>
<comment type="similarity">
    <text evidence="2">Belongs to the TALE/IRO homeobox family.</text>
</comment>
<sequence length="387" mass="43765">MLKAWLNEHRKNPYPTKGEKIMLALITKMSLTQVSTWFANARRRLKKENKVTWNVRNRTASEAGQDSIGDEDDDLVPEFEEILEMEKVDGFINDQKNITEELQSPYPHHGLPNYHPRSLSNAEHRWRNKCSTGTTGSSVDSDGKTTSRSRTFGPHNSAEDQQSKIWSLVEMAQNHTQNEMQSQSLRGNIELRSSTIHGAQRSFSNLDQGKSHSIPIKDMCTKMSVSQFKSRLPNFNTGRGPGSELDTHVPINSPPNISANLEPDPRGFPLLSPAALAMFCMYYQQQQEQQQQHHHQHQQQQQQLPRVERHRTPSSEKANHLLGPTPNELGQAKLGTPGRYCHEKDSNQINMANNAVSAINAQCVSSSRWPLMNGYTVGQITRSQSDH</sequence>
<dbReference type="PROSITE" id="PS50071">
    <property type="entry name" value="HOMEOBOX_2"/>
    <property type="match status" value="1"/>
</dbReference>
<dbReference type="Gene3D" id="1.10.10.60">
    <property type="entry name" value="Homeodomain-like"/>
    <property type="match status" value="1"/>
</dbReference>
<accession>A0A4E0RGX9</accession>
<dbReference type="InterPro" id="IPR001356">
    <property type="entry name" value="HD"/>
</dbReference>
<dbReference type="InterPro" id="IPR009057">
    <property type="entry name" value="Homeodomain-like_sf"/>
</dbReference>
<name>A0A4E0RGX9_FASHE</name>
<protein>
    <submittedName>
        <fullName evidence="9">Iroquois-class homeodomain protein IRX-1</fullName>
    </submittedName>
</protein>
<feature type="compositionally biased region" description="Low complexity" evidence="7">
    <location>
        <begin position="131"/>
        <end position="146"/>
    </location>
</feature>
<feature type="region of interest" description="Disordered" evidence="7">
    <location>
        <begin position="288"/>
        <end position="332"/>
    </location>
</feature>
<dbReference type="PROSITE" id="PS00027">
    <property type="entry name" value="HOMEOBOX_1"/>
    <property type="match status" value="1"/>
</dbReference>
<dbReference type="GO" id="GO:0030182">
    <property type="term" value="P:neuron differentiation"/>
    <property type="evidence" value="ECO:0007669"/>
    <property type="project" value="TreeGrafter"/>
</dbReference>
<feature type="region of interest" description="Disordered" evidence="7">
    <location>
        <begin position="116"/>
        <end position="161"/>
    </location>
</feature>
<evidence type="ECO:0000256" key="4">
    <source>
        <dbReference type="ARBA" id="ARBA00023155"/>
    </source>
</evidence>
<comment type="subcellular location">
    <subcellularLocation>
        <location evidence="1 6">Nucleus</location>
    </subcellularLocation>
</comment>
<comment type="caution">
    <text evidence="9">The sequence shown here is derived from an EMBL/GenBank/DDBJ whole genome shotgun (WGS) entry which is preliminary data.</text>
</comment>
<evidence type="ECO:0000313" key="9">
    <source>
        <dbReference type="EMBL" id="THD26335.1"/>
    </source>
</evidence>
<proteinExistence type="inferred from homology"/>
<dbReference type="Pfam" id="PF05920">
    <property type="entry name" value="Homeobox_KN"/>
    <property type="match status" value="1"/>
</dbReference>
<dbReference type="InterPro" id="IPR017970">
    <property type="entry name" value="Homeobox_CS"/>
</dbReference>
<organism evidence="9 10">
    <name type="scientific">Fasciola hepatica</name>
    <name type="common">Liver fluke</name>
    <dbReference type="NCBI Taxonomy" id="6192"/>
    <lineage>
        <taxon>Eukaryota</taxon>
        <taxon>Metazoa</taxon>
        <taxon>Spiralia</taxon>
        <taxon>Lophotrochozoa</taxon>
        <taxon>Platyhelminthes</taxon>
        <taxon>Trematoda</taxon>
        <taxon>Digenea</taxon>
        <taxon>Plagiorchiida</taxon>
        <taxon>Echinostomata</taxon>
        <taxon>Echinostomatoidea</taxon>
        <taxon>Fasciolidae</taxon>
        <taxon>Fasciola</taxon>
    </lineage>
</organism>
<keyword evidence="5 6" id="KW-0539">Nucleus</keyword>
<evidence type="ECO:0000256" key="7">
    <source>
        <dbReference type="SAM" id="MobiDB-lite"/>
    </source>
</evidence>
<evidence type="ECO:0000256" key="2">
    <source>
        <dbReference type="ARBA" id="ARBA00008446"/>
    </source>
</evidence>
<keyword evidence="4 6" id="KW-0371">Homeobox</keyword>
<dbReference type="SUPFAM" id="SSF46689">
    <property type="entry name" value="Homeodomain-like"/>
    <property type="match status" value="1"/>
</dbReference>
<dbReference type="GO" id="GO:0048468">
    <property type="term" value="P:cell development"/>
    <property type="evidence" value="ECO:0007669"/>
    <property type="project" value="TreeGrafter"/>
</dbReference>
<dbReference type="SMART" id="SM00389">
    <property type="entry name" value="HOX"/>
    <property type="match status" value="1"/>
</dbReference>
<dbReference type="AlphaFoldDB" id="A0A4E0RGX9"/>
<dbReference type="CDD" id="cd00086">
    <property type="entry name" value="homeodomain"/>
    <property type="match status" value="1"/>
</dbReference>
<feature type="domain" description="Homeobox" evidence="8">
    <location>
        <begin position="1"/>
        <end position="48"/>
    </location>
</feature>
<evidence type="ECO:0000313" key="10">
    <source>
        <dbReference type="Proteomes" id="UP000230066"/>
    </source>
</evidence>
<evidence type="ECO:0000256" key="3">
    <source>
        <dbReference type="ARBA" id="ARBA00023125"/>
    </source>
</evidence>
<dbReference type="GO" id="GO:0000978">
    <property type="term" value="F:RNA polymerase II cis-regulatory region sequence-specific DNA binding"/>
    <property type="evidence" value="ECO:0007669"/>
    <property type="project" value="TreeGrafter"/>
</dbReference>
<feature type="DNA-binding region" description="Homeobox" evidence="6">
    <location>
        <begin position="3"/>
        <end position="49"/>
    </location>
</feature>
<dbReference type="Proteomes" id="UP000230066">
    <property type="component" value="Unassembled WGS sequence"/>
</dbReference>
<evidence type="ECO:0000256" key="6">
    <source>
        <dbReference type="PROSITE-ProRule" id="PRU00108"/>
    </source>
</evidence>
<evidence type="ECO:0000259" key="8">
    <source>
        <dbReference type="PROSITE" id="PS50071"/>
    </source>
</evidence>
<evidence type="ECO:0000256" key="1">
    <source>
        <dbReference type="ARBA" id="ARBA00004123"/>
    </source>
</evidence>
<keyword evidence="10" id="KW-1185">Reference proteome</keyword>
<dbReference type="PANTHER" id="PTHR11211:SF40">
    <property type="entry name" value="MIRROR, ISOFORM C"/>
    <property type="match status" value="1"/>
</dbReference>
<feature type="compositionally biased region" description="Basic and acidic residues" evidence="7">
    <location>
        <begin position="306"/>
        <end position="319"/>
    </location>
</feature>
<dbReference type="InterPro" id="IPR008422">
    <property type="entry name" value="KN_HD"/>
</dbReference>
<gene>
    <name evidence="9" type="ORF">D915_002941</name>
</gene>
<dbReference type="PANTHER" id="PTHR11211">
    <property type="entry name" value="IROQUOIS-CLASS HOMEODOMAIN PROTEIN IRX"/>
    <property type="match status" value="1"/>
</dbReference>